<keyword evidence="3" id="KW-1185">Reference proteome</keyword>
<sequence length="251" mass="29586">MDGYTHNQLKHKSFEEIQKAFDKQMQWINAFKPMDSEVVGDGSKKRTREELDEESVKRQKLEDDAKKAELKDCLEIVPDENKAINIEPLATKSPIVNWKTHTLGEEMSYYQIMRADGSCKMYKVFSTMLSDFDRKDLVDLYNLVMTRFGSPSPTGYDLFLWGDLKMLFEPNEEDDIWKNQEGYTLIEWKYFDSCGVHSLLMDTVYIHMLVERKYPLTQTTLSRMLNGKLQVDYECDTAYELLRFIKMQLKK</sequence>
<evidence type="ECO:0000313" key="3">
    <source>
        <dbReference type="Proteomes" id="UP001151760"/>
    </source>
</evidence>
<protein>
    <submittedName>
        <fullName evidence="2">Uncharacterized protein</fullName>
    </submittedName>
</protein>
<dbReference type="Proteomes" id="UP001151760">
    <property type="component" value="Unassembled WGS sequence"/>
</dbReference>
<comment type="caution">
    <text evidence="2">The sequence shown here is derived from an EMBL/GenBank/DDBJ whole genome shotgun (WGS) entry which is preliminary data.</text>
</comment>
<feature type="compositionally biased region" description="Basic and acidic residues" evidence="1">
    <location>
        <begin position="42"/>
        <end position="56"/>
    </location>
</feature>
<name>A0ABQ5AE65_9ASTR</name>
<organism evidence="2 3">
    <name type="scientific">Tanacetum coccineum</name>
    <dbReference type="NCBI Taxonomy" id="301880"/>
    <lineage>
        <taxon>Eukaryota</taxon>
        <taxon>Viridiplantae</taxon>
        <taxon>Streptophyta</taxon>
        <taxon>Embryophyta</taxon>
        <taxon>Tracheophyta</taxon>
        <taxon>Spermatophyta</taxon>
        <taxon>Magnoliopsida</taxon>
        <taxon>eudicotyledons</taxon>
        <taxon>Gunneridae</taxon>
        <taxon>Pentapetalae</taxon>
        <taxon>asterids</taxon>
        <taxon>campanulids</taxon>
        <taxon>Asterales</taxon>
        <taxon>Asteraceae</taxon>
        <taxon>Asteroideae</taxon>
        <taxon>Anthemideae</taxon>
        <taxon>Anthemidinae</taxon>
        <taxon>Tanacetum</taxon>
    </lineage>
</organism>
<evidence type="ECO:0000313" key="2">
    <source>
        <dbReference type="EMBL" id="GJS99428.1"/>
    </source>
</evidence>
<proteinExistence type="predicted"/>
<evidence type="ECO:0000256" key="1">
    <source>
        <dbReference type="SAM" id="MobiDB-lite"/>
    </source>
</evidence>
<accession>A0ABQ5AE65</accession>
<dbReference type="EMBL" id="BQNB010012116">
    <property type="protein sequence ID" value="GJS99428.1"/>
    <property type="molecule type" value="Genomic_DNA"/>
</dbReference>
<gene>
    <name evidence="2" type="ORF">Tco_0820598</name>
</gene>
<reference evidence="2" key="1">
    <citation type="journal article" date="2022" name="Int. J. Mol. Sci.">
        <title>Draft Genome of Tanacetum Coccineum: Genomic Comparison of Closely Related Tanacetum-Family Plants.</title>
        <authorList>
            <person name="Yamashiro T."/>
            <person name="Shiraishi A."/>
            <person name="Nakayama K."/>
            <person name="Satake H."/>
        </authorList>
    </citation>
    <scope>NUCLEOTIDE SEQUENCE</scope>
</reference>
<reference evidence="2" key="2">
    <citation type="submission" date="2022-01" db="EMBL/GenBank/DDBJ databases">
        <authorList>
            <person name="Yamashiro T."/>
            <person name="Shiraishi A."/>
            <person name="Satake H."/>
            <person name="Nakayama K."/>
        </authorList>
    </citation>
    <scope>NUCLEOTIDE SEQUENCE</scope>
</reference>
<feature type="region of interest" description="Disordered" evidence="1">
    <location>
        <begin position="36"/>
        <end position="56"/>
    </location>
</feature>